<reference evidence="1 2" key="1">
    <citation type="submission" date="2020-09" db="EMBL/GenBank/DDBJ databases">
        <title>De no assembly of potato wild relative species, Solanum commersonii.</title>
        <authorList>
            <person name="Cho K."/>
        </authorList>
    </citation>
    <scope>NUCLEOTIDE SEQUENCE [LARGE SCALE GENOMIC DNA]</scope>
    <source>
        <strain evidence="1">LZ3.2</strain>
        <tissue evidence="1">Leaf</tissue>
    </source>
</reference>
<comment type="caution">
    <text evidence="1">The sequence shown here is derived from an EMBL/GenBank/DDBJ whole genome shotgun (WGS) entry which is preliminary data.</text>
</comment>
<name>A0A9J5ZC33_SOLCO</name>
<keyword evidence="2" id="KW-1185">Reference proteome</keyword>
<dbReference type="AlphaFoldDB" id="A0A9J5ZC33"/>
<evidence type="ECO:0000313" key="1">
    <source>
        <dbReference type="EMBL" id="KAG5609965.1"/>
    </source>
</evidence>
<proteinExistence type="predicted"/>
<dbReference type="Proteomes" id="UP000824120">
    <property type="component" value="Chromosome 4"/>
</dbReference>
<protein>
    <submittedName>
        <fullName evidence="1">Uncharacterized protein</fullName>
    </submittedName>
</protein>
<dbReference type="EMBL" id="JACXVP010000004">
    <property type="protein sequence ID" value="KAG5609965.1"/>
    <property type="molecule type" value="Genomic_DNA"/>
</dbReference>
<sequence>MARPCVLASKNTKASSQAFPQAVVFTTSREVAREGEPFLGSLEGFTASPQRPPKLLRPLHEPSHEPWSSPLAVKWLVKVSHSWVALRGSLPHHHEWPHDPW</sequence>
<evidence type="ECO:0000313" key="2">
    <source>
        <dbReference type="Proteomes" id="UP000824120"/>
    </source>
</evidence>
<organism evidence="1 2">
    <name type="scientific">Solanum commersonii</name>
    <name type="common">Commerson's wild potato</name>
    <name type="synonym">Commerson's nightshade</name>
    <dbReference type="NCBI Taxonomy" id="4109"/>
    <lineage>
        <taxon>Eukaryota</taxon>
        <taxon>Viridiplantae</taxon>
        <taxon>Streptophyta</taxon>
        <taxon>Embryophyta</taxon>
        <taxon>Tracheophyta</taxon>
        <taxon>Spermatophyta</taxon>
        <taxon>Magnoliopsida</taxon>
        <taxon>eudicotyledons</taxon>
        <taxon>Gunneridae</taxon>
        <taxon>Pentapetalae</taxon>
        <taxon>asterids</taxon>
        <taxon>lamiids</taxon>
        <taxon>Solanales</taxon>
        <taxon>Solanaceae</taxon>
        <taxon>Solanoideae</taxon>
        <taxon>Solaneae</taxon>
        <taxon>Solanum</taxon>
    </lineage>
</organism>
<accession>A0A9J5ZC33</accession>
<gene>
    <name evidence="1" type="ORF">H5410_021246</name>
</gene>